<dbReference type="PANTHER" id="PTHR42951:SF4">
    <property type="entry name" value="ACYL-COENZYME A THIOESTERASE MBLAC2"/>
    <property type="match status" value="1"/>
</dbReference>
<keyword evidence="9" id="KW-0574">Periplasm</keyword>
<comment type="similarity">
    <text evidence="4">Belongs to the metallo-beta-lactamase superfamily. Class-B beta-lactamase family.</text>
</comment>
<dbReference type="NCBIfam" id="NF012229">
    <property type="entry name" value="bla_class_B_core"/>
    <property type="match status" value="1"/>
</dbReference>
<evidence type="ECO:0000256" key="9">
    <source>
        <dbReference type="ARBA" id="ARBA00022764"/>
    </source>
</evidence>
<evidence type="ECO:0000256" key="1">
    <source>
        <dbReference type="ARBA" id="ARBA00001526"/>
    </source>
</evidence>
<comment type="cofactor">
    <cofactor evidence="2">
        <name>Zn(2+)</name>
        <dbReference type="ChEBI" id="CHEBI:29105"/>
    </cofactor>
</comment>
<comment type="subunit">
    <text evidence="5">Monomer.</text>
</comment>
<dbReference type="InterPro" id="IPR050855">
    <property type="entry name" value="NDM-1-like"/>
</dbReference>
<organism evidence="14 15">
    <name type="scientific">Rummeliibacillus stabekisii</name>
    <dbReference type="NCBI Taxonomy" id="241244"/>
    <lineage>
        <taxon>Bacteria</taxon>
        <taxon>Bacillati</taxon>
        <taxon>Bacillota</taxon>
        <taxon>Bacilli</taxon>
        <taxon>Bacillales</taxon>
        <taxon>Caryophanaceae</taxon>
        <taxon>Rummeliibacillus</taxon>
    </lineage>
</organism>
<keyword evidence="8" id="KW-0732">Signal</keyword>
<dbReference type="AlphaFoldDB" id="A0A143HHD7"/>
<evidence type="ECO:0000256" key="4">
    <source>
        <dbReference type="ARBA" id="ARBA00005250"/>
    </source>
</evidence>
<dbReference type="KEGG" id="rst:ATY39_16120"/>
<evidence type="ECO:0000256" key="11">
    <source>
        <dbReference type="ARBA" id="ARBA00022833"/>
    </source>
</evidence>
<dbReference type="Gene3D" id="3.60.15.10">
    <property type="entry name" value="Ribonuclease Z/Hydroxyacylglutathione hydrolase-like"/>
    <property type="match status" value="1"/>
</dbReference>
<dbReference type="EMBL" id="CP014806">
    <property type="protein sequence ID" value="AMX01145.1"/>
    <property type="molecule type" value="Genomic_DNA"/>
</dbReference>
<evidence type="ECO:0000256" key="6">
    <source>
        <dbReference type="ARBA" id="ARBA00012865"/>
    </source>
</evidence>
<dbReference type="Pfam" id="PF00753">
    <property type="entry name" value="Lactamase_B"/>
    <property type="match status" value="1"/>
</dbReference>
<dbReference type="SMART" id="SM00849">
    <property type="entry name" value="Lactamase_B"/>
    <property type="match status" value="1"/>
</dbReference>
<dbReference type="InterPro" id="IPR001279">
    <property type="entry name" value="Metallo-B-lactamas"/>
</dbReference>
<keyword evidence="7" id="KW-0479">Metal-binding</keyword>
<dbReference type="NCBIfam" id="NF033088">
    <property type="entry name" value="bla_subclass_B1"/>
    <property type="match status" value="1"/>
</dbReference>
<gene>
    <name evidence="14" type="ORF">ATY39_16120</name>
</gene>
<evidence type="ECO:0000256" key="7">
    <source>
        <dbReference type="ARBA" id="ARBA00022723"/>
    </source>
</evidence>
<keyword evidence="12" id="KW-0046">Antibiotic resistance</keyword>
<dbReference type="InterPro" id="IPR058199">
    <property type="entry name" value="BlaB//VIM/IMP-1"/>
</dbReference>
<keyword evidence="10" id="KW-0378">Hydrolase</keyword>
<name>A0A143HHD7_9BACL</name>
<evidence type="ECO:0000259" key="13">
    <source>
        <dbReference type="SMART" id="SM00849"/>
    </source>
</evidence>
<accession>A0A143HHD7</accession>
<dbReference type="InterPro" id="IPR036866">
    <property type="entry name" value="RibonucZ/Hydroxyglut_hydro"/>
</dbReference>
<sequence length="222" mass="24994">MRNKDGSIILTKLNNEVWVHTTYTEMDGYLVSANGLIINSSKGIYLIDTTWNEPLANELLKMIKQTFHKQVKKAIITHHKIDRVGGVPALLKNKIPVESTSFISKSAKKEGYSKIAPTLDRSPVLKLGKTTLETYYPGEGHTSDNIVVWLPKYKLLFGDMIFALEQQNVGIIDEANMSAWPYTIQSLINKYPNAKIVVPGHKSWGDFSLLPHTIENLKDVDK</sequence>
<comment type="subcellular location">
    <subcellularLocation>
        <location evidence="3">Periplasm</location>
    </subcellularLocation>
</comment>
<evidence type="ECO:0000256" key="10">
    <source>
        <dbReference type="ARBA" id="ARBA00022801"/>
    </source>
</evidence>
<evidence type="ECO:0000313" key="14">
    <source>
        <dbReference type="EMBL" id="AMX01145.1"/>
    </source>
</evidence>
<comment type="catalytic activity">
    <reaction evidence="1">
        <text>a beta-lactam + H2O = a substituted beta-amino acid</text>
        <dbReference type="Rhea" id="RHEA:20401"/>
        <dbReference type="ChEBI" id="CHEBI:15377"/>
        <dbReference type="ChEBI" id="CHEBI:35627"/>
        <dbReference type="ChEBI" id="CHEBI:140347"/>
        <dbReference type="EC" id="3.5.2.6"/>
    </reaction>
</comment>
<evidence type="ECO:0000256" key="5">
    <source>
        <dbReference type="ARBA" id="ARBA00011245"/>
    </source>
</evidence>
<evidence type="ECO:0000256" key="12">
    <source>
        <dbReference type="ARBA" id="ARBA00023251"/>
    </source>
</evidence>
<reference evidence="15" key="2">
    <citation type="submission" date="2016-03" db="EMBL/GenBank/DDBJ databases">
        <authorList>
            <person name="Ploux O."/>
        </authorList>
    </citation>
    <scope>NUCLEOTIDE SEQUENCE [LARGE SCALE GENOMIC DNA]</scope>
    <source>
        <strain evidence="15">PP9</strain>
    </source>
</reference>
<dbReference type="SUPFAM" id="SSF56281">
    <property type="entry name" value="Metallo-hydrolase/oxidoreductase"/>
    <property type="match status" value="1"/>
</dbReference>
<evidence type="ECO:0000256" key="8">
    <source>
        <dbReference type="ARBA" id="ARBA00022729"/>
    </source>
</evidence>
<protein>
    <recommendedName>
        <fullName evidence="6">beta-lactamase</fullName>
        <ecNumber evidence="6">3.5.2.6</ecNumber>
    </recommendedName>
</protein>
<evidence type="ECO:0000313" key="15">
    <source>
        <dbReference type="Proteomes" id="UP000076021"/>
    </source>
</evidence>
<keyword evidence="15" id="KW-1185">Reference proteome</keyword>
<proteinExistence type="inferred from homology"/>
<dbReference type="Proteomes" id="UP000076021">
    <property type="component" value="Chromosome"/>
</dbReference>
<evidence type="ECO:0000256" key="2">
    <source>
        <dbReference type="ARBA" id="ARBA00001947"/>
    </source>
</evidence>
<feature type="domain" description="Metallo-beta-lactamase" evidence="13">
    <location>
        <begin position="32"/>
        <end position="201"/>
    </location>
</feature>
<reference evidence="14 15" key="1">
    <citation type="journal article" date="2016" name="Genome Announc.">
        <title>Whole-Genome Sequence of Rummeliibacillus stabekisii Strain PP9 Isolated from Antarctic Soil.</title>
        <authorList>
            <person name="da Mota F.F."/>
            <person name="Vollu R.E."/>
            <person name="Jurelevicius D."/>
            <person name="Seldin L."/>
        </authorList>
    </citation>
    <scope>NUCLEOTIDE SEQUENCE [LARGE SCALE GENOMIC DNA]</scope>
    <source>
        <strain evidence="14 15">PP9</strain>
    </source>
</reference>
<keyword evidence="11" id="KW-0862">Zinc</keyword>
<dbReference type="EC" id="3.5.2.6" evidence="6"/>
<dbReference type="PANTHER" id="PTHR42951">
    <property type="entry name" value="METALLO-BETA-LACTAMASE DOMAIN-CONTAINING"/>
    <property type="match status" value="1"/>
</dbReference>
<evidence type="ECO:0000256" key="3">
    <source>
        <dbReference type="ARBA" id="ARBA00004418"/>
    </source>
</evidence>
<dbReference type="STRING" id="241244.ATY39_16120"/>